<dbReference type="GO" id="GO:0005249">
    <property type="term" value="F:voltage-gated potassium channel activity"/>
    <property type="evidence" value="ECO:0007669"/>
    <property type="project" value="TreeGrafter"/>
</dbReference>
<dbReference type="GO" id="GO:0035725">
    <property type="term" value="P:sodium ion transmembrane transport"/>
    <property type="evidence" value="ECO:0007669"/>
    <property type="project" value="TreeGrafter"/>
</dbReference>
<protein>
    <submittedName>
        <fullName evidence="4">Cation channel family protein</fullName>
    </submittedName>
</protein>
<feature type="compositionally biased region" description="Polar residues" evidence="1">
    <location>
        <begin position="179"/>
        <end position="199"/>
    </location>
</feature>
<reference evidence="5" key="1">
    <citation type="journal article" date="2006" name="PLoS Biol.">
        <title>Macronuclear genome sequence of the ciliate Tetrahymena thermophila, a model eukaryote.</title>
        <authorList>
            <person name="Eisen J.A."/>
            <person name="Coyne R.S."/>
            <person name="Wu M."/>
            <person name="Wu D."/>
            <person name="Thiagarajan M."/>
            <person name="Wortman J.R."/>
            <person name="Badger J.H."/>
            <person name="Ren Q."/>
            <person name="Amedeo P."/>
            <person name="Jones K.M."/>
            <person name="Tallon L.J."/>
            <person name="Delcher A.L."/>
            <person name="Salzberg S.L."/>
            <person name="Silva J.C."/>
            <person name="Haas B.J."/>
            <person name="Majoros W.H."/>
            <person name="Farzad M."/>
            <person name="Carlton J.M."/>
            <person name="Smith R.K. Jr."/>
            <person name="Garg J."/>
            <person name="Pearlman R.E."/>
            <person name="Karrer K.M."/>
            <person name="Sun L."/>
            <person name="Manning G."/>
            <person name="Elde N.C."/>
            <person name="Turkewitz A.P."/>
            <person name="Asai D.J."/>
            <person name="Wilkes D.E."/>
            <person name="Wang Y."/>
            <person name="Cai H."/>
            <person name="Collins K."/>
            <person name="Stewart B.A."/>
            <person name="Lee S.R."/>
            <person name="Wilamowska K."/>
            <person name="Weinberg Z."/>
            <person name="Ruzzo W.L."/>
            <person name="Wloga D."/>
            <person name="Gaertig J."/>
            <person name="Frankel J."/>
            <person name="Tsao C.-C."/>
            <person name="Gorovsky M.A."/>
            <person name="Keeling P.J."/>
            <person name="Waller R.F."/>
            <person name="Patron N.J."/>
            <person name="Cherry J.M."/>
            <person name="Stover N.A."/>
            <person name="Krieger C.J."/>
            <person name="del Toro C."/>
            <person name="Ryder H.F."/>
            <person name="Williamson S.C."/>
            <person name="Barbeau R.A."/>
            <person name="Hamilton E.P."/>
            <person name="Orias E."/>
        </authorList>
    </citation>
    <scope>NUCLEOTIDE SEQUENCE [LARGE SCALE GENOMIC DNA]</scope>
    <source>
        <strain evidence="5">SB210</strain>
    </source>
</reference>
<dbReference type="InParanoid" id="Q23RS4"/>
<dbReference type="HOGENOM" id="CLU_255767_0_0_1"/>
<feature type="region of interest" description="Disordered" evidence="1">
    <location>
        <begin position="1118"/>
        <end position="1139"/>
    </location>
</feature>
<dbReference type="InterPro" id="IPR051413">
    <property type="entry name" value="K/Na_HCN_channel"/>
</dbReference>
<dbReference type="GeneID" id="7824945"/>
<dbReference type="Gene3D" id="2.60.120.10">
    <property type="entry name" value="Jelly Rolls"/>
    <property type="match status" value="1"/>
</dbReference>
<feature type="transmembrane region" description="Helical" evidence="2">
    <location>
        <begin position="625"/>
        <end position="643"/>
    </location>
</feature>
<dbReference type="OrthoDB" id="421226at2759"/>
<feature type="domain" description="Cyclic nucleotide-binding" evidence="3">
    <location>
        <begin position="733"/>
        <end position="834"/>
    </location>
</feature>
<dbReference type="RefSeq" id="XP_001019456.2">
    <property type="nucleotide sequence ID" value="XM_001019456.2"/>
</dbReference>
<dbReference type="InterPro" id="IPR018490">
    <property type="entry name" value="cNMP-bd_dom_sf"/>
</dbReference>
<dbReference type="PROSITE" id="PS50042">
    <property type="entry name" value="CNMP_BINDING_3"/>
    <property type="match status" value="1"/>
</dbReference>
<dbReference type="Gene3D" id="1.10.287.70">
    <property type="match status" value="1"/>
</dbReference>
<keyword evidence="5" id="KW-1185">Reference proteome</keyword>
<dbReference type="SUPFAM" id="SSF51206">
    <property type="entry name" value="cAMP-binding domain-like"/>
    <property type="match status" value="1"/>
</dbReference>
<keyword evidence="2" id="KW-1133">Transmembrane helix</keyword>
<dbReference type="Pfam" id="PF07885">
    <property type="entry name" value="Ion_trans_2"/>
    <property type="match status" value="1"/>
</dbReference>
<dbReference type="KEGG" id="tet:TTHERM_01184150"/>
<dbReference type="InterPro" id="IPR013099">
    <property type="entry name" value="K_chnl_dom"/>
</dbReference>
<dbReference type="GO" id="GO:0003254">
    <property type="term" value="P:regulation of membrane depolarization"/>
    <property type="evidence" value="ECO:0007669"/>
    <property type="project" value="TreeGrafter"/>
</dbReference>
<dbReference type="eggNOG" id="KOG0500">
    <property type="taxonomic scope" value="Eukaryota"/>
</dbReference>
<feature type="transmembrane region" description="Helical" evidence="2">
    <location>
        <begin position="601"/>
        <end position="618"/>
    </location>
</feature>
<proteinExistence type="predicted"/>
<feature type="transmembrane region" description="Helical" evidence="2">
    <location>
        <begin position="419"/>
        <end position="440"/>
    </location>
</feature>
<evidence type="ECO:0000259" key="3">
    <source>
        <dbReference type="PROSITE" id="PS50042"/>
    </source>
</evidence>
<accession>Q23RS4</accession>
<dbReference type="CDD" id="cd00038">
    <property type="entry name" value="CAP_ED"/>
    <property type="match status" value="1"/>
</dbReference>
<evidence type="ECO:0000256" key="2">
    <source>
        <dbReference type="SAM" id="Phobius"/>
    </source>
</evidence>
<gene>
    <name evidence="4" type="ORF">TTHERM_01184150</name>
</gene>
<dbReference type="Proteomes" id="UP000009168">
    <property type="component" value="Unassembled WGS sequence"/>
</dbReference>
<sequence>MKLNIQKLNFEKTQKQHDEMIEIFHQRMKEKTLTEDEFGTKGASLNRMQSSFQELSSKIFQDNNLSIKIGNIGQIIDSKKRLQCNNEDSQLEFIQSKIDINYVQNDNFNISAKDKKQLQNSMTSSIQNVNQQPIFQDNPDNKSMVSSIQDLNSSCLNQNLSPTFRNRKKNNEQSDILGQQKKNQQLSGGSDIQSNQISSKAKIKQEDQQVREPSISINDKLDNNQDQTPLKLFNAKGRTFKQNKQNESQFSGIGMENSNQKQKQSQATFQNENRKKQSRKFTEMPKKQKKTNFIHIIMKMKSYAYKMASNIQSKKLAILQRQKFFYLRDKTINYNKQEKEDFEFYDYNRFQKFILLIFQQTQSIFFAKRLLHRIPTIPLFLPQSIWKFVWDIFNMIIVIVFFFYLPLYFIYGIQFSTVFYLQNLDIMLVIIATLDVFVNLNTVQYRKGNLLHSRSLILLEYFSKNGILNMLFVTILWIVVASQRIQIQLIQNYRFSIMFFAVALFKVFRQNSFKNRIYDRFYLRKINRGFISLMQIFFNLFIVTHLFACIWLIVGKINQTEDSILCAQQNAYNNYKNCTYTWLDKLSGAQNLTFYEQYLRAYYFSTVTMITVGYGDIIPVNSQEYLLSILTMLIACGMFGYSLNSIGQILSEMDINNKEYDEHFNAIYGFMYKKNISTDLQVQVREYLQYFFIQSNQEDIQKQQKVISLLPDSLQNQIMLEANKIIFENSNLFKMNFSEQIIQKTIKIIEQREFRPGQKIIVQDVENDNSIYFIEKGSVEVYNSNNNEGLKLLHKGNQFGEIQFFTGQTSQLSVRSIEFTKLLAIKRSSFFELVQSSPLDLERFCMIKDSILINNKLDMVGIFCYCCKSSNHLVTQCSFIHLQQDKYKIIKEYVKNDFQGRDKDIQRRGYSYDSLQIKDQIDESARQYVEENIEELCTKGWFNDLVQQEYQNQLAQFKNSYGNPSRTSLKNINQLQNQYYFQKTKTNQTLQKQLSNIKFQYQKVKNTISNIQESQNMNTYIELHPFDKSSAHIQPRSNNNFQHAFSGYNDEFSQSLQAFNFNKKVQFSINSLQENSNDDNQTDNKSLQVQQCQSQQVINYGNNPIGFHHYQSNLGDCSFTPSNRQRQQSNYSEKCTSPKSTQNNILVNVNSANYYHQNNPQNTQASQNIQCYNPQTSNYCINDILQQFASFDSSKQININNQDTFSQVSYQNTQYDNQFYNRYKSQSKSPNQSDQQQRHKEYINSKENIKKSTLKSEIFNKKVSINPLILSKQLSNINQKYTNEALIKQLKELVQIPHNINTQQENFLFDILKSYQFYMPQNNYERVILSFNVLMRKNQANLSNQNTKKSLQKNKLKNIVKAQINKPIQFYKNLLKQNELENKQQDSNIEENHKNNSTQ</sequence>
<feature type="transmembrane region" description="Helical" evidence="2">
    <location>
        <begin position="492"/>
        <end position="508"/>
    </location>
</feature>
<dbReference type="PANTHER" id="PTHR45689">
    <property type="entry name" value="I[[H]] CHANNEL, ISOFORM E"/>
    <property type="match status" value="1"/>
</dbReference>
<feature type="transmembrane region" description="Helical" evidence="2">
    <location>
        <begin position="461"/>
        <end position="480"/>
    </location>
</feature>
<dbReference type="Pfam" id="PF00027">
    <property type="entry name" value="cNMP_binding"/>
    <property type="match status" value="1"/>
</dbReference>
<feature type="region of interest" description="Disordered" evidence="1">
    <location>
        <begin position="250"/>
        <end position="287"/>
    </location>
</feature>
<keyword evidence="2" id="KW-0472">Membrane</keyword>
<dbReference type="SUPFAM" id="SSF81324">
    <property type="entry name" value="Voltage-gated potassium channels"/>
    <property type="match status" value="1"/>
</dbReference>
<dbReference type="SMART" id="SM00100">
    <property type="entry name" value="cNMP"/>
    <property type="match status" value="1"/>
</dbReference>
<evidence type="ECO:0000256" key="1">
    <source>
        <dbReference type="SAM" id="MobiDB-lite"/>
    </source>
</evidence>
<feature type="region of interest" description="Disordered" evidence="1">
    <location>
        <begin position="179"/>
        <end position="227"/>
    </location>
</feature>
<dbReference type="InterPro" id="IPR000595">
    <property type="entry name" value="cNMP-bd_dom"/>
</dbReference>
<feature type="compositionally biased region" description="Basic and acidic residues" evidence="1">
    <location>
        <begin position="272"/>
        <end position="286"/>
    </location>
</feature>
<dbReference type="Gene3D" id="1.10.287.630">
    <property type="entry name" value="Helix hairpin bin"/>
    <property type="match status" value="1"/>
</dbReference>
<keyword evidence="2" id="KW-0812">Transmembrane</keyword>
<dbReference type="InterPro" id="IPR014710">
    <property type="entry name" value="RmlC-like_jellyroll"/>
</dbReference>
<evidence type="ECO:0000313" key="5">
    <source>
        <dbReference type="Proteomes" id="UP000009168"/>
    </source>
</evidence>
<feature type="transmembrane region" description="Helical" evidence="2">
    <location>
        <begin position="392"/>
        <end position="413"/>
    </location>
</feature>
<evidence type="ECO:0000313" key="4">
    <source>
        <dbReference type="EMBL" id="EAR99211.2"/>
    </source>
</evidence>
<organism evidence="4 5">
    <name type="scientific">Tetrahymena thermophila (strain SB210)</name>
    <dbReference type="NCBI Taxonomy" id="312017"/>
    <lineage>
        <taxon>Eukaryota</taxon>
        <taxon>Sar</taxon>
        <taxon>Alveolata</taxon>
        <taxon>Ciliophora</taxon>
        <taxon>Intramacronucleata</taxon>
        <taxon>Oligohymenophorea</taxon>
        <taxon>Hymenostomatida</taxon>
        <taxon>Tetrahymenina</taxon>
        <taxon>Tetrahymenidae</taxon>
        <taxon>Tetrahymena</taxon>
    </lineage>
</organism>
<feature type="transmembrane region" description="Helical" evidence="2">
    <location>
        <begin position="529"/>
        <end position="554"/>
    </location>
</feature>
<dbReference type="GO" id="GO:0098855">
    <property type="term" value="C:HCN channel complex"/>
    <property type="evidence" value="ECO:0007669"/>
    <property type="project" value="TreeGrafter"/>
</dbReference>
<feature type="compositionally biased region" description="Polar residues" evidence="1">
    <location>
        <begin position="250"/>
        <end position="271"/>
    </location>
</feature>
<name>Q23RS4_TETTS</name>
<dbReference type="EMBL" id="GG662642">
    <property type="protein sequence ID" value="EAR99211.2"/>
    <property type="molecule type" value="Genomic_DNA"/>
</dbReference>
<dbReference type="PANTHER" id="PTHR45689:SF5">
    <property type="entry name" value="I[[H]] CHANNEL, ISOFORM E"/>
    <property type="match status" value="1"/>
</dbReference>